<dbReference type="SUPFAM" id="SSF56601">
    <property type="entry name" value="beta-lactamase/transpeptidase-like"/>
    <property type="match status" value="1"/>
</dbReference>
<feature type="domain" description="Beta-lactamase-related" evidence="2">
    <location>
        <begin position="33"/>
        <end position="424"/>
    </location>
</feature>
<name>A0A368BLF2_9GAMM</name>
<dbReference type="EMBL" id="QOPC01000013">
    <property type="protein sequence ID" value="RCL38149.1"/>
    <property type="molecule type" value="Genomic_DNA"/>
</dbReference>
<dbReference type="AlphaFoldDB" id="A0A368BLF2"/>
<dbReference type="GO" id="GO:0016787">
    <property type="term" value="F:hydrolase activity"/>
    <property type="evidence" value="ECO:0007669"/>
    <property type="project" value="UniProtKB-KW"/>
</dbReference>
<dbReference type="PANTHER" id="PTHR43283">
    <property type="entry name" value="BETA-LACTAMASE-RELATED"/>
    <property type="match status" value="1"/>
</dbReference>
<keyword evidence="1" id="KW-0732">Signal</keyword>
<dbReference type="Proteomes" id="UP000253032">
    <property type="component" value="Unassembled WGS sequence"/>
</dbReference>
<evidence type="ECO:0000256" key="1">
    <source>
        <dbReference type="SAM" id="SignalP"/>
    </source>
</evidence>
<reference evidence="3 4" key="1">
    <citation type="journal article" date="2018" name="Microbiome">
        <title>Fine metagenomic profile of the Mediterranean stratified and mixed water columns revealed by assembly and recruitment.</title>
        <authorList>
            <person name="Haro-Moreno J.M."/>
            <person name="Lopez-Perez M."/>
            <person name="De La Torre J.R."/>
            <person name="Picazo A."/>
            <person name="Camacho A."/>
            <person name="Rodriguez-Valera F."/>
        </authorList>
    </citation>
    <scope>NUCLEOTIDE SEQUENCE [LARGE SCALE GENOMIC DNA]</scope>
    <source>
        <strain evidence="3">MED-G84</strain>
    </source>
</reference>
<evidence type="ECO:0000313" key="3">
    <source>
        <dbReference type="EMBL" id="RCL38149.1"/>
    </source>
</evidence>
<feature type="chain" id="PRO_5016653811" evidence="1">
    <location>
        <begin position="20"/>
        <end position="440"/>
    </location>
</feature>
<dbReference type="InterPro" id="IPR001466">
    <property type="entry name" value="Beta-lactam-related"/>
</dbReference>
<dbReference type="PANTHER" id="PTHR43283:SF3">
    <property type="entry name" value="BETA-LACTAMASE FAMILY PROTEIN (AFU_ORTHOLOGUE AFUA_5G07500)"/>
    <property type="match status" value="1"/>
</dbReference>
<gene>
    <name evidence="3" type="ORF">DBW98_02880</name>
</gene>
<evidence type="ECO:0000259" key="2">
    <source>
        <dbReference type="Pfam" id="PF00144"/>
    </source>
</evidence>
<protein>
    <submittedName>
        <fullName evidence="3">Class A beta-lactamase-related serine hydrolase</fullName>
    </submittedName>
</protein>
<feature type="signal peptide" evidence="1">
    <location>
        <begin position="1"/>
        <end position="19"/>
    </location>
</feature>
<proteinExistence type="predicted"/>
<sequence>MLRIRSLGLFFLLTIQVNAEMLDENDKNQISNHFNSYIENGDLPNISILIKKNNKEIYRHTKGFADIGNKVSVNKNTVYRIYSMTKPVTGVAVMQLVESGKLRLNDKVSKYIPAFKNTKVINLDFQDYVVKPKREITIRDLLTHTSGLTYSWAGEDAVHQIYRKLNIRPYYFGAVDAELNKFPGNTCQFASAAALAPLLHNPGEKWSYGINMDILGCVVEVISKMTFDEYLQKNIFDPLNLNSIGFTVKKKDSKSFTTLYTSGAYSRDGELVAASGLNRSELMFSKELRAIDSFDNSPYLTESSNLYDGGSGLVSNIDDYSRFAEMLLNGGVLEGVRILSKASVDLMTRNHLADEILKEGAAFGLNGIGFGLTVGVVIDSGLAGSYSSDNEFSWGGAASTIFWVDRKNNITATMMTQYMPSDRYPLREELKTLLYSKLSN</sequence>
<dbReference type="InterPro" id="IPR050789">
    <property type="entry name" value="Diverse_Enzym_Activities"/>
</dbReference>
<evidence type="ECO:0000313" key="4">
    <source>
        <dbReference type="Proteomes" id="UP000253032"/>
    </source>
</evidence>
<dbReference type="Gene3D" id="3.40.710.10">
    <property type="entry name" value="DD-peptidase/beta-lactamase superfamily"/>
    <property type="match status" value="1"/>
</dbReference>
<comment type="caution">
    <text evidence="3">The sequence shown here is derived from an EMBL/GenBank/DDBJ whole genome shotgun (WGS) entry which is preliminary data.</text>
</comment>
<organism evidence="3 4">
    <name type="scientific">SAR86 cluster bacterium</name>
    <dbReference type="NCBI Taxonomy" id="2030880"/>
    <lineage>
        <taxon>Bacteria</taxon>
        <taxon>Pseudomonadati</taxon>
        <taxon>Pseudomonadota</taxon>
        <taxon>Gammaproteobacteria</taxon>
        <taxon>SAR86 cluster</taxon>
    </lineage>
</organism>
<accession>A0A368BLF2</accession>
<dbReference type="InterPro" id="IPR012338">
    <property type="entry name" value="Beta-lactam/transpept-like"/>
</dbReference>
<keyword evidence="3" id="KW-0378">Hydrolase</keyword>
<dbReference type="Pfam" id="PF00144">
    <property type="entry name" value="Beta-lactamase"/>
    <property type="match status" value="1"/>
</dbReference>